<dbReference type="AlphaFoldDB" id="A0A411PCN1"/>
<organism evidence="1 2">
    <name type="scientific">Shewanella maritima</name>
    <dbReference type="NCBI Taxonomy" id="2520507"/>
    <lineage>
        <taxon>Bacteria</taxon>
        <taxon>Pseudomonadati</taxon>
        <taxon>Pseudomonadota</taxon>
        <taxon>Gammaproteobacteria</taxon>
        <taxon>Alteromonadales</taxon>
        <taxon>Shewanellaceae</taxon>
        <taxon>Shewanella</taxon>
    </lineage>
</organism>
<proteinExistence type="predicted"/>
<evidence type="ECO:0000313" key="1">
    <source>
        <dbReference type="EMBL" id="QBF81271.1"/>
    </source>
</evidence>
<sequence length="65" mass="7496">MKARQLTPEQALRVTKSISNGKQRSQLNISDFDKNFSFATESEVKTQSGRIRTQFNKTIKELAHR</sequence>
<name>A0A411PCN1_9GAMM</name>
<dbReference type="RefSeq" id="WP_130597279.1">
    <property type="nucleotide sequence ID" value="NZ_CP036200.1"/>
</dbReference>
<dbReference type="Proteomes" id="UP000291106">
    <property type="component" value="Chromosome"/>
</dbReference>
<accession>A0A411PCN1</accession>
<gene>
    <name evidence="1" type="ORF">EXU30_00105</name>
</gene>
<dbReference type="EMBL" id="CP036200">
    <property type="protein sequence ID" value="QBF81271.1"/>
    <property type="molecule type" value="Genomic_DNA"/>
</dbReference>
<evidence type="ECO:0000313" key="2">
    <source>
        <dbReference type="Proteomes" id="UP000291106"/>
    </source>
</evidence>
<keyword evidence="2" id="KW-1185">Reference proteome</keyword>
<protein>
    <submittedName>
        <fullName evidence="1">Uncharacterized protein</fullName>
    </submittedName>
</protein>
<dbReference type="KEGG" id="smai:EXU30_00105"/>
<reference evidence="1 2" key="1">
    <citation type="submission" date="2019-02" db="EMBL/GenBank/DDBJ databases">
        <title>Shewanella sp. D4-2 isolated from Dokdo Island.</title>
        <authorList>
            <person name="Baek K."/>
        </authorList>
    </citation>
    <scope>NUCLEOTIDE SEQUENCE [LARGE SCALE GENOMIC DNA]</scope>
    <source>
        <strain evidence="1 2">D4-2</strain>
    </source>
</reference>